<name>A0ABU7YVM0_9GAMM</name>
<evidence type="ECO:0000313" key="3">
    <source>
        <dbReference type="EMBL" id="MEG3182973.1"/>
    </source>
</evidence>
<dbReference type="PANTHER" id="PTHR34475">
    <property type="match status" value="1"/>
</dbReference>
<dbReference type="CDD" id="cd00093">
    <property type="entry name" value="HTH_XRE"/>
    <property type="match status" value="1"/>
</dbReference>
<gene>
    <name evidence="3" type="ORF">SNE34_02970</name>
</gene>
<reference evidence="3 4" key="1">
    <citation type="journal article" date="2016" name="Int. J. Syst. Evol. Microbiol.">
        <title>Lysobacter erysipheiresistens sp. nov., an antagonist of powdery mildew, isolated from tobacco-cultivated soil.</title>
        <authorList>
            <person name="Xie B."/>
            <person name="Li T."/>
            <person name="Lin X."/>
            <person name="Wang C.J."/>
            <person name="Chen Y.J."/>
            <person name="Liu W.J."/>
            <person name="Zhao Z.W."/>
        </authorList>
    </citation>
    <scope>NUCLEOTIDE SEQUENCE [LARGE SCALE GENOMIC DNA]</scope>
    <source>
        <strain evidence="3 4">RS-LYSO-3</strain>
    </source>
</reference>
<proteinExistence type="predicted"/>
<comment type="caution">
    <text evidence="3">The sequence shown here is derived from an EMBL/GenBank/DDBJ whole genome shotgun (WGS) entry which is preliminary data.</text>
</comment>
<dbReference type="SMART" id="SM00530">
    <property type="entry name" value="HTH_XRE"/>
    <property type="match status" value="1"/>
</dbReference>
<feature type="domain" description="HTH cro/C1-type" evidence="2">
    <location>
        <begin position="18"/>
        <end position="49"/>
    </location>
</feature>
<dbReference type="InterPro" id="IPR010982">
    <property type="entry name" value="Lambda_DNA-bd_dom_sf"/>
</dbReference>
<evidence type="ECO:0000256" key="1">
    <source>
        <dbReference type="SAM" id="Phobius"/>
    </source>
</evidence>
<dbReference type="EMBL" id="JAXGFP010000001">
    <property type="protein sequence ID" value="MEG3182973.1"/>
    <property type="molecule type" value="Genomic_DNA"/>
</dbReference>
<dbReference type="InterPro" id="IPR001387">
    <property type="entry name" value="Cro/C1-type_HTH"/>
</dbReference>
<dbReference type="Gene3D" id="1.10.260.40">
    <property type="entry name" value="lambda repressor-like DNA-binding domains"/>
    <property type="match status" value="1"/>
</dbReference>
<keyword evidence="1" id="KW-0812">Transmembrane</keyword>
<dbReference type="SUPFAM" id="SSF47413">
    <property type="entry name" value="lambda repressor-like DNA-binding domains"/>
    <property type="match status" value="1"/>
</dbReference>
<keyword evidence="4" id="KW-1185">Reference proteome</keyword>
<dbReference type="Pfam" id="PF13464">
    <property type="entry name" value="RodZ_C"/>
    <property type="match status" value="1"/>
</dbReference>
<dbReference type="InterPro" id="IPR025194">
    <property type="entry name" value="RodZ-like_C"/>
</dbReference>
<keyword evidence="1" id="KW-1133">Transmembrane helix</keyword>
<dbReference type="PROSITE" id="PS50943">
    <property type="entry name" value="HTH_CROC1"/>
    <property type="match status" value="1"/>
</dbReference>
<dbReference type="Pfam" id="PF13413">
    <property type="entry name" value="HTH_25"/>
    <property type="match status" value="1"/>
</dbReference>
<keyword evidence="1" id="KW-0472">Membrane</keyword>
<evidence type="ECO:0000259" key="2">
    <source>
        <dbReference type="PROSITE" id="PS50943"/>
    </source>
</evidence>
<feature type="transmembrane region" description="Helical" evidence="1">
    <location>
        <begin position="112"/>
        <end position="129"/>
    </location>
</feature>
<dbReference type="InterPro" id="IPR050400">
    <property type="entry name" value="Bact_Cytoskel_RodZ"/>
</dbReference>
<protein>
    <submittedName>
        <fullName evidence="3">DUF4115 domain-containing protein</fullName>
    </submittedName>
</protein>
<accession>A0ABU7YVM0</accession>
<sequence>MQSNEIAPDGVDSCGTRLKQARERAGLSQEEVSARLKMPVRVVRALESDDWSQAGAPVFVRGQLRSYSRLLGVELDLDSVQQEVGSIAPSELVSHSHTPRYQRMFEHATRRAVYIAITAVIAVPVWLATRPHLSNDDLNVQSLDVQTVPVATGNTPPPARKAPERTPLIASMGTMRSTAVEAPELAITFNGESWVQVFDADGDKLEQGLLAKGERRSYDEGEVGRLVLGNASAVEVRRDGELVDLAPFSRANVARFTLSSDGSLAPVVD</sequence>
<evidence type="ECO:0000313" key="4">
    <source>
        <dbReference type="Proteomes" id="UP001355056"/>
    </source>
</evidence>
<dbReference type="PANTHER" id="PTHR34475:SF1">
    <property type="entry name" value="CYTOSKELETON PROTEIN RODZ"/>
    <property type="match status" value="1"/>
</dbReference>
<organism evidence="3 4">
    <name type="scientific">Novilysobacter erysipheiresistens</name>
    <dbReference type="NCBI Taxonomy" id="1749332"/>
    <lineage>
        <taxon>Bacteria</taxon>
        <taxon>Pseudomonadati</taxon>
        <taxon>Pseudomonadota</taxon>
        <taxon>Gammaproteobacteria</taxon>
        <taxon>Lysobacterales</taxon>
        <taxon>Lysobacteraceae</taxon>
        <taxon>Novilysobacter</taxon>
    </lineage>
</organism>
<dbReference type="Proteomes" id="UP001355056">
    <property type="component" value="Unassembled WGS sequence"/>
</dbReference>